<gene>
    <name evidence="9" type="ORF">SAMN04487834_101225</name>
</gene>
<feature type="active site" description="Proton acceptor" evidence="5">
    <location>
        <position position="157"/>
    </location>
</feature>
<dbReference type="GO" id="GO:0051287">
    <property type="term" value="F:NAD binding"/>
    <property type="evidence" value="ECO:0007669"/>
    <property type="project" value="UniProtKB-UniRule"/>
</dbReference>
<keyword evidence="10" id="KW-1185">Reference proteome</keyword>
<comment type="catalytic activity">
    <reaction evidence="4 7">
        <text>a (3R)-hydroxyacyl-[ACP] + NADP(+) = a 3-oxoacyl-[ACP] + NADPH + H(+)</text>
        <dbReference type="Rhea" id="RHEA:17397"/>
        <dbReference type="Rhea" id="RHEA-COMP:9916"/>
        <dbReference type="Rhea" id="RHEA-COMP:9945"/>
        <dbReference type="ChEBI" id="CHEBI:15378"/>
        <dbReference type="ChEBI" id="CHEBI:57783"/>
        <dbReference type="ChEBI" id="CHEBI:58349"/>
        <dbReference type="ChEBI" id="CHEBI:78776"/>
        <dbReference type="ChEBI" id="CHEBI:78827"/>
        <dbReference type="EC" id="1.1.1.100"/>
    </reaction>
</comment>
<dbReference type="Gene3D" id="3.40.50.720">
    <property type="entry name" value="NAD(P)-binding Rossmann-like Domain"/>
    <property type="match status" value="1"/>
</dbReference>
<feature type="binding site" evidence="6">
    <location>
        <begin position="157"/>
        <end position="161"/>
    </location>
    <ligand>
        <name>NADP(+)</name>
        <dbReference type="ChEBI" id="CHEBI:58349"/>
    </ligand>
</feature>
<reference evidence="10" key="1">
    <citation type="submission" date="2016-10" db="EMBL/GenBank/DDBJ databases">
        <authorList>
            <person name="Varghese N."/>
        </authorList>
    </citation>
    <scope>NUCLEOTIDE SEQUENCE [LARGE SCALE GENOMIC DNA]</scope>
    <source>
        <strain evidence="10">DSM 20406</strain>
    </source>
</reference>
<dbReference type="PRINTS" id="PR00080">
    <property type="entry name" value="SDRFAMILY"/>
</dbReference>
<dbReference type="Proteomes" id="UP000183028">
    <property type="component" value="Unassembled WGS sequence"/>
</dbReference>
<dbReference type="GO" id="GO:0030497">
    <property type="term" value="P:fatty acid elongation"/>
    <property type="evidence" value="ECO:0007669"/>
    <property type="project" value="TreeGrafter"/>
</dbReference>
<evidence type="ECO:0000256" key="3">
    <source>
        <dbReference type="ARBA" id="ARBA00023002"/>
    </source>
</evidence>
<dbReference type="PANTHER" id="PTHR42760:SF40">
    <property type="entry name" value="3-OXOACYL-[ACYL-CARRIER-PROTEIN] REDUCTASE, CHLOROPLASTIC"/>
    <property type="match status" value="1"/>
</dbReference>
<evidence type="ECO:0000259" key="8">
    <source>
        <dbReference type="SMART" id="SM00822"/>
    </source>
</evidence>
<feature type="binding site" evidence="6">
    <location>
        <begin position="11"/>
        <end position="14"/>
    </location>
    <ligand>
        <name>NADP(+)</name>
        <dbReference type="ChEBI" id="CHEBI:58349"/>
    </ligand>
</feature>
<proteinExistence type="inferred from homology"/>
<evidence type="ECO:0000256" key="2">
    <source>
        <dbReference type="ARBA" id="ARBA00012948"/>
    </source>
</evidence>
<comment type="pathway">
    <text evidence="7">Lipid metabolism; fatty acid biosynthesis.</text>
</comment>
<comment type="subunit">
    <text evidence="7">Homotetramer.</text>
</comment>
<dbReference type="Pfam" id="PF13561">
    <property type="entry name" value="adh_short_C2"/>
    <property type="match status" value="1"/>
</dbReference>
<comment type="function">
    <text evidence="7">Catalyzes the NADPH-dependent reduction of beta-ketoacyl-ACP substrates to beta-hydroxyacyl-ACP products, the first reductive step in the elongation cycle of fatty acid biosynthesis.</text>
</comment>
<feature type="binding site" evidence="6">
    <location>
        <position position="190"/>
    </location>
    <ligand>
        <name>NADP(+)</name>
        <dbReference type="ChEBI" id="CHEBI:58349"/>
    </ligand>
</feature>
<accession>A0A1H6RZT5</accession>
<dbReference type="UniPathway" id="UPA00094"/>
<dbReference type="EC" id="1.1.1.100" evidence="2 7"/>
<evidence type="ECO:0000256" key="5">
    <source>
        <dbReference type="PIRSR" id="PIRSR611284-1"/>
    </source>
</evidence>
<keyword evidence="7" id="KW-0443">Lipid metabolism</keyword>
<dbReference type="SUPFAM" id="SSF51735">
    <property type="entry name" value="NAD(P)-binding Rossmann-fold domains"/>
    <property type="match status" value="1"/>
</dbReference>
<feature type="binding site" evidence="6">
    <location>
        <position position="92"/>
    </location>
    <ligand>
        <name>NADP(+)</name>
        <dbReference type="ChEBI" id="CHEBI:58349"/>
    </ligand>
</feature>
<dbReference type="PROSITE" id="PS00061">
    <property type="entry name" value="ADH_SHORT"/>
    <property type="match status" value="1"/>
</dbReference>
<keyword evidence="7" id="KW-0276">Fatty acid metabolism</keyword>
<keyword evidence="7" id="KW-0275">Fatty acid biosynthesis</keyword>
<evidence type="ECO:0000256" key="4">
    <source>
        <dbReference type="ARBA" id="ARBA00048508"/>
    </source>
</evidence>
<evidence type="ECO:0000313" key="10">
    <source>
        <dbReference type="Proteomes" id="UP000183028"/>
    </source>
</evidence>
<evidence type="ECO:0000256" key="7">
    <source>
        <dbReference type="RuleBase" id="RU366074"/>
    </source>
</evidence>
<dbReference type="OrthoDB" id="9803333at2"/>
<dbReference type="NCBIfam" id="NF005559">
    <property type="entry name" value="PRK07231.1"/>
    <property type="match status" value="1"/>
</dbReference>
<dbReference type="GO" id="GO:0004316">
    <property type="term" value="F:3-oxoacyl-[acyl-carrier-protein] reductase (NADPH) activity"/>
    <property type="evidence" value="ECO:0007669"/>
    <property type="project" value="UniProtKB-UniRule"/>
</dbReference>
<dbReference type="PRINTS" id="PR00081">
    <property type="entry name" value="GDHRDH"/>
</dbReference>
<sequence length="249" mass="27243">MCERKVVLVTGGLRGIGQACVMAFCKKGYNVVINYRQHNNNHEIAQSLKEECEALGVEAYLAPGDVANKLEVQDMFKKVKEHFGRLDVLVNNAGITKDRLFLRMSEDDFNQVIDTNLKGAFLCNKEAARMMMKQHSGAIISLASVVGEIGNIGQVNYAASKAGIIAMSQSLARELASRHIRVNCVAPGFIETDMTRVLSEDIVESMQKQIPLGRFGQVEDVANAIVFLASNEASYITGQVLNIDGGMVM</sequence>
<dbReference type="NCBIfam" id="TIGR01830">
    <property type="entry name" value="3oxo_ACP_reduc"/>
    <property type="match status" value="1"/>
</dbReference>
<dbReference type="InterPro" id="IPR020904">
    <property type="entry name" value="Sc_DH/Rdtase_CS"/>
</dbReference>
<dbReference type="InterPro" id="IPR036291">
    <property type="entry name" value="NAD(P)-bd_dom_sf"/>
</dbReference>
<dbReference type="InterPro" id="IPR011284">
    <property type="entry name" value="3oxo_ACP_reduc"/>
</dbReference>
<organism evidence="9 10">
    <name type="scientific">Sharpea azabuensis</name>
    <dbReference type="NCBI Taxonomy" id="322505"/>
    <lineage>
        <taxon>Bacteria</taxon>
        <taxon>Bacillati</taxon>
        <taxon>Bacillota</taxon>
        <taxon>Erysipelotrichia</taxon>
        <taxon>Erysipelotrichales</taxon>
        <taxon>Coprobacillaceae</taxon>
        <taxon>Sharpea</taxon>
    </lineage>
</organism>
<dbReference type="STRING" id="322505.SAMN04487836_13019"/>
<dbReference type="EMBL" id="FNYK01000012">
    <property type="protein sequence ID" value="SEI61179.1"/>
    <property type="molecule type" value="Genomic_DNA"/>
</dbReference>
<dbReference type="NCBIfam" id="NF009466">
    <property type="entry name" value="PRK12826.1-2"/>
    <property type="match status" value="1"/>
</dbReference>
<dbReference type="InterPro" id="IPR002347">
    <property type="entry name" value="SDR_fam"/>
</dbReference>
<dbReference type="FunFam" id="3.40.50.720:FF:000173">
    <property type="entry name" value="3-oxoacyl-[acyl-carrier protein] reductase"/>
    <property type="match status" value="1"/>
</dbReference>
<dbReference type="RefSeq" id="WP_074731567.1">
    <property type="nucleotide sequence ID" value="NZ_CADAXY010000059.1"/>
</dbReference>
<dbReference type="CDD" id="cd05333">
    <property type="entry name" value="BKR_SDR_c"/>
    <property type="match status" value="1"/>
</dbReference>
<evidence type="ECO:0000256" key="1">
    <source>
        <dbReference type="ARBA" id="ARBA00006484"/>
    </source>
</evidence>
<name>A0A1H6RZT5_9FIRM</name>
<dbReference type="AlphaFoldDB" id="A0A1H6RZT5"/>
<comment type="similarity">
    <text evidence="1 7">Belongs to the short-chain dehydrogenases/reductases (SDR) family.</text>
</comment>
<dbReference type="eggNOG" id="COG1028">
    <property type="taxonomic scope" value="Bacteria"/>
</dbReference>
<evidence type="ECO:0000313" key="9">
    <source>
        <dbReference type="EMBL" id="SEI61179.1"/>
    </source>
</evidence>
<dbReference type="PANTHER" id="PTHR42760">
    <property type="entry name" value="SHORT-CHAIN DEHYDROGENASES/REDUCTASES FAMILY MEMBER"/>
    <property type="match status" value="1"/>
</dbReference>
<keyword evidence="7" id="KW-0444">Lipid biosynthesis</keyword>
<evidence type="ECO:0000256" key="6">
    <source>
        <dbReference type="PIRSR" id="PIRSR611284-2"/>
    </source>
</evidence>
<feature type="domain" description="Ketoreductase" evidence="8">
    <location>
        <begin position="5"/>
        <end position="192"/>
    </location>
</feature>
<dbReference type="InterPro" id="IPR057326">
    <property type="entry name" value="KR_dom"/>
</dbReference>
<keyword evidence="6 7" id="KW-0521">NADP</keyword>
<protein>
    <recommendedName>
        <fullName evidence="2 7">3-oxoacyl-[acyl-carrier-protein] reductase</fullName>
        <ecNumber evidence="2 7">1.1.1.100</ecNumber>
    </recommendedName>
</protein>
<dbReference type="SMART" id="SM00822">
    <property type="entry name" value="PKS_KR"/>
    <property type="match status" value="1"/>
</dbReference>
<keyword evidence="3 7" id="KW-0560">Oxidoreductase</keyword>